<feature type="domain" description="ABC transmembrane type-1" evidence="9">
    <location>
        <begin position="58"/>
        <end position="260"/>
    </location>
</feature>
<feature type="transmembrane region" description="Helical" evidence="8">
    <location>
        <begin position="238"/>
        <end position="260"/>
    </location>
</feature>
<dbReference type="Gene3D" id="1.10.3720.10">
    <property type="entry name" value="MetI-like"/>
    <property type="match status" value="1"/>
</dbReference>
<feature type="transmembrane region" description="Helical" evidence="8">
    <location>
        <begin position="91"/>
        <end position="112"/>
    </location>
</feature>
<evidence type="ECO:0000259" key="9">
    <source>
        <dbReference type="PROSITE" id="PS50928"/>
    </source>
</evidence>
<evidence type="ECO:0000256" key="7">
    <source>
        <dbReference type="ARBA" id="ARBA00023136"/>
    </source>
</evidence>
<dbReference type="CDD" id="cd06261">
    <property type="entry name" value="TM_PBP2"/>
    <property type="match status" value="1"/>
</dbReference>
<feature type="transmembrane region" description="Helical" evidence="8">
    <location>
        <begin position="12"/>
        <end position="34"/>
    </location>
</feature>
<dbReference type="Proteomes" id="UP000235682">
    <property type="component" value="Unassembled WGS sequence"/>
</dbReference>
<name>A0A2N6SNS6_9LACT</name>
<evidence type="ECO:0000313" key="11">
    <source>
        <dbReference type="Proteomes" id="UP000235682"/>
    </source>
</evidence>
<reference evidence="10 11" key="1">
    <citation type="submission" date="2017-09" db="EMBL/GenBank/DDBJ databases">
        <title>Bacterial strain isolated from the female urinary microbiota.</title>
        <authorList>
            <person name="Thomas-White K."/>
            <person name="Kumar N."/>
            <person name="Forster S."/>
            <person name="Putonti C."/>
            <person name="Lawley T."/>
            <person name="Wolfe A.J."/>
        </authorList>
    </citation>
    <scope>NUCLEOTIDE SEQUENCE [LARGE SCALE GENOMIC DNA]</scope>
    <source>
        <strain evidence="10 11">UMB0852</strain>
    </source>
</reference>
<sequence length="270" mass="30417">MKSRIHLLLALPYYAWLLFFVVTPLGLIFYRSFFDHHGQLTLANYLHFFTRFEYLMMTFNSFLVAGSVTLITLLIAYPTAYFLSKSVHKELGLLLIIIPTWINLLLKSYAFIGILSHNGVINQWLGWLGIGPLKLLFTKPAFILVASYIELPFMVLPIYNALDDIPISLSEASFDLGATTWQTIRKILIPLSLPGVRSGVQAVFIPTLSLFMIARLIGGNRIITLGTAIEQHFLTTQNWGMGSAIGVILTLLMFLVMYLTKERPKGGRSL</sequence>
<feature type="transmembrane region" description="Helical" evidence="8">
    <location>
        <begin position="124"/>
        <end position="149"/>
    </location>
</feature>
<keyword evidence="7 8" id="KW-0472">Membrane</keyword>
<dbReference type="GO" id="GO:0005886">
    <property type="term" value="C:plasma membrane"/>
    <property type="evidence" value="ECO:0007669"/>
    <property type="project" value="UniProtKB-SubCell"/>
</dbReference>
<dbReference type="PROSITE" id="PS50928">
    <property type="entry name" value="ABC_TM1"/>
    <property type="match status" value="1"/>
</dbReference>
<feature type="transmembrane region" description="Helical" evidence="8">
    <location>
        <begin position="54"/>
        <end position="79"/>
    </location>
</feature>
<comment type="similarity">
    <text evidence="2">Belongs to the binding-protein-dependent transport system permease family. CysTW subfamily.</text>
</comment>
<evidence type="ECO:0000256" key="8">
    <source>
        <dbReference type="RuleBase" id="RU363032"/>
    </source>
</evidence>
<proteinExistence type="inferred from homology"/>
<dbReference type="GO" id="GO:0055085">
    <property type="term" value="P:transmembrane transport"/>
    <property type="evidence" value="ECO:0007669"/>
    <property type="project" value="InterPro"/>
</dbReference>
<evidence type="ECO:0000256" key="5">
    <source>
        <dbReference type="ARBA" id="ARBA00022692"/>
    </source>
</evidence>
<evidence type="ECO:0000313" key="10">
    <source>
        <dbReference type="EMBL" id="PMC58700.1"/>
    </source>
</evidence>
<evidence type="ECO:0000256" key="3">
    <source>
        <dbReference type="ARBA" id="ARBA00022448"/>
    </source>
</evidence>
<keyword evidence="11" id="KW-1185">Reference proteome</keyword>
<comment type="caution">
    <text evidence="10">The sequence shown here is derived from an EMBL/GenBank/DDBJ whole genome shotgun (WGS) entry which is preliminary data.</text>
</comment>
<keyword evidence="5 8" id="KW-0812">Transmembrane</keyword>
<gene>
    <name evidence="10" type="ORF">CJ205_02645</name>
</gene>
<dbReference type="PANTHER" id="PTHR42929">
    <property type="entry name" value="INNER MEMBRANE ABC TRANSPORTER PERMEASE PROTEIN YDCU-RELATED-RELATED"/>
    <property type="match status" value="1"/>
</dbReference>
<evidence type="ECO:0000256" key="1">
    <source>
        <dbReference type="ARBA" id="ARBA00004651"/>
    </source>
</evidence>
<dbReference type="STRING" id="84521.SAMN04487994_100160"/>
<evidence type="ECO:0000256" key="6">
    <source>
        <dbReference type="ARBA" id="ARBA00022989"/>
    </source>
</evidence>
<dbReference type="SUPFAM" id="SSF161098">
    <property type="entry name" value="MetI-like"/>
    <property type="match status" value="1"/>
</dbReference>
<protein>
    <submittedName>
        <fullName evidence="10">Spermidine/putrescine ABC transporter permease</fullName>
    </submittedName>
</protein>
<dbReference type="InterPro" id="IPR000515">
    <property type="entry name" value="MetI-like"/>
</dbReference>
<organism evidence="10 11">
    <name type="scientific">Dolosicoccus paucivorans</name>
    <dbReference type="NCBI Taxonomy" id="84521"/>
    <lineage>
        <taxon>Bacteria</taxon>
        <taxon>Bacillati</taxon>
        <taxon>Bacillota</taxon>
        <taxon>Bacilli</taxon>
        <taxon>Lactobacillales</taxon>
        <taxon>Aerococcaceae</taxon>
        <taxon>Dolosicoccus</taxon>
    </lineage>
</organism>
<dbReference type="RefSeq" id="WP_102227398.1">
    <property type="nucleotide sequence ID" value="NZ_PNFY01000003.1"/>
</dbReference>
<dbReference type="PANTHER" id="PTHR42929:SF1">
    <property type="entry name" value="INNER MEMBRANE ABC TRANSPORTER PERMEASE PROTEIN YDCU-RELATED"/>
    <property type="match status" value="1"/>
</dbReference>
<dbReference type="EMBL" id="PNHE01000007">
    <property type="protein sequence ID" value="PMC58700.1"/>
    <property type="molecule type" value="Genomic_DNA"/>
</dbReference>
<evidence type="ECO:0000256" key="2">
    <source>
        <dbReference type="ARBA" id="ARBA00007069"/>
    </source>
</evidence>
<feature type="transmembrane region" description="Helical" evidence="8">
    <location>
        <begin position="199"/>
        <end position="218"/>
    </location>
</feature>
<dbReference type="Pfam" id="PF00528">
    <property type="entry name" value="BPD_transp_1"/>
    <property type="match status" value="1"/>
</dbReference>
<dbReference type="AlphaFoldDB" id="A0A2N6SNS6"/>
<keyword evidence="4" id="KW-1003">Cell membrane</keyword>
<keyword evidence="3 8" id="KW-0813">Transport</keyword>
<keyword evidence="6 8" id="KW-1133">Transmembrane helix</keyword>
<dbReference type="InterPro" id="IPR035906">
    <property type="entry name" value="MetI-like_sf"/>
</dbReference>
<comment type="subcellular location">
    <subcellularLocation>
        <location evidence="1 8">Cell membrane</location>
        <topology evidence="1 8">Multi-pass membrane protein</topology>
    </subcellularLocation>
</comment>
<accession>A0A2N6SNS6</accession>
<dbReference type="OrthoDB" id="9807047at2"/>
<evidence type="ECO:0000256" key="4">
    <source>
        <dbReference type="ARBA" id="ARBA00022475"/>
    </source>
</evidence>